<feature type="chain" id="PRO_5018080217" evidence="1">
    <location>
        <begin position="23"/>
        <end position="55"/>
    </location>
</feature>
<accession>A0A3G5BIE6</accession>
<evidence type="ECO:0000313" key="2">
    <source>
        <dbReference type="EMBL" id="AYV99556.1"/>
    </source>
</evidence>
<evidence type="ECO:0000256" key="1">
    <source>
        <dbReference type="SAM" id="SignalP"/>
    </source>
</evidence>
<dbReference type="AlphaFoldDB" id="A0A3G5BIE6"/>
<feature type="signal peptide" evidence="1">
    <location>
        <begin position="1"/>
        <end position="22"/>
    </location>
</feature>
<sequence>MARLLNILLLIVLICFAFPANATHRCVRGGEYCNERIRLDCCFGDCVKNRCTDDL</sequence>
<organism evidence="2">
    <name type="scientific">Dolopus genitalis</name>
    <name type="common">Giant Australian assassin fly</name>
    <name type="synonym">Asilus genitalis</name>
    <dbReference type="NCBI Taxonomy" id="2488630"/>
    <lineage>
        <taxon>Eukaryota</taxon>
        <taxon>Metazoa</taxon>
        <taxon>Ecdysozoa</taxon>
        <taxon>Arthropoda</taxon>
        <taxon>Hexapoda</taxon>
        <taxon>Insecta</taxon>
        <taxon>Pterygota</taxon>
        <taxon>Neoptera</taxon>
        <taxon>Endopterygota</taxon>
        <taxon>Diptera</taxon>
        <taxon>Brachycera</taxon>
        <taxon>Muscomorpha</taxon>
        <taxon>Asiloidea</taxon>
        <taxon>Asilidae</taxon>
        <taxon>Asilinae</taxon>
        <taxon>Dolopus</taxon>
    </lineage>
</organism>
<dbReference type="EMBL" id="MK075153">
    <property type="protein sequence ID" value="AYV99556.1"/>
    <property type="molecule type" value="mRNA"/>
</dbReference>
<name>A0A3G5BIE6_DOLGE</name>
<reference evidence="2" key="1">
    <citation type="journal article" date="2018" name="Toxins">
        <title>Buzz kill: function and proteomic composition of venom from the giant assassin fly Dolopus genitalis (Diptera: Asilidae).</title>
        <authorList>
            <person name="Walker A.A."/>
            <person name="Dobson J."/>
            <person name="Jin J."/>
            <person name="Robinson S.D."/>
            <person name="Herzig V."/>
            <person name="Vetter I."/>
            <person name="King G.F."/>
            <person name="Fry B.G."/>
        </authorList>
    </citation>
    <scope>NUCLEOTIDE SEQUENCE</scope>
    <source>
        <strain evidence="2">U-Asilidin1-Dg35</strain>
        <tissue evidence="2">Venom/thoracic glands</tissue>
    </source>
</reference>
<protein>
    <submittedName>
        <fullName evidence="2">Venom polypeptide</fullName>
    </submittedName>
</protein>
<proteinExistence type="evidence at transcript level"/>
<keyword evidence="1" id="KW-0732">Signal</keyword>